<dbReference type="EMBL" id="JASCZI010092385">
    <property type="protein sequence ID" value="MED6152303.1"/>
    <property type="molecule type" value="Genomic_DNA"/>
</dbReference>
<keyword evidence="2" id="KW-1185">Reference proteome</keyword>
<proteinExistence type="predicted"/>
<name>A0ABU6TWA2_9FABA</name>
<evidence type="ECO:0000313" key="1">
    <source>
        <dbReference type="EMBL" id="MED6152303.1"/>
    </source>
</evidence>
<reference evidence="1 2" key="1">
    <citation type="journal article" date="2023" name="Plants (Basel)">
        <title>Bridging the Gap: Combining Genomics and Transcriptomics Approaches to Understand Stylosanthes scabra, an Orphan Legume from the Brazilian Caatinga.</title>
        <authorList>
            <person name="Ferreira-Neto J.R.C."/>
            <person name="da Silva M.D."/>
            <person name="Binneck E."/>
            <person name="de Melo N.F."/>
            <person name="da Silva R.H."/>
            <person name="de Melo A.L.T.M."/>
            <person name="Pandolfi V."/>
            <person name="Bustamante F.O."/>
            <person name="Brasileiro-Vidal A.C."/>
            <person name="Benko-Iseppon A.M."/>
        </authorList>
    </citation>
    <scope>NUCLEOTIDE SEQUENCE [LARGE SCALE GENOMIC DNA]</scope>
    <source>
        <tissue evidence="1">Leaves</tissue>
    </source>
</reference>
<accession>A0ABU6TWA2</accession>
<evidence type="ECO:0000313" key="2">
    <source>
        <dbReference type="Proteomes" id="UP001341840"/>
    </source>
</evidence>
<organism evidence="1 2">
    <name type="scientific">Stylosanthes scabra</name>
    <dbReference type="NCBI Taxonomy" id="79078"/>
    <lineage>
        <taxon>Eukaryota</taxon>
        <taxon>Viridiplantae</taxon>
        <taxon>Streptophyta</taxon>
        <taxon>Embryophyta</taxon>
        <taxon>Tracheophyta</taxon>
        <taxon>Spermatophyta</taxon>
        <taxon>Magnoliopsida</taxon>
        <taxon>eudicotyledons</taxon>
        <taxon>Gunneridae</taxon>
        <taxon>Pentapetalae</taxon>
        <taxon>rosids</taxon>
        <taxon>fabids</taxon>
        <taxon>Fabales</taxon>
        <taxon>Fabaceae</taxon>
        <taxon>Papilionoideae</taxon>
        <taxon>50 kb inversion clade</taxon>
        <taxon>dalbergioids sensu lato</taxon>
        <taxon>Dalbergieae</taxon>
        <taxon>Pterocarpus clade</taxon>
        <taxon>Stylosanthes</taxon>
    </lineage>
</organism>
<comment type="caution">
    <text evidence="1">The sequence shown here is derived from an EMBL/GenBank/DDBJ whole genome shotgun (WGS) entry which is preliminary data.</text>
</comment>
<sequence>MKPATFPEAITTTAFKFTSAVAHGKGCGVEPWPPEVLFLPLPEFLLFLRSFGSVIRREDEMVMVAGLPCATTAVGYQNRRRCHRNPPPVRVPLFLVRFL</sequence>
<gene>
    <name evidence="1" type="ORF">PIB30_090651</name>
</gene>
<dbReference type="Proteomes" id="UP001341840">
    <property type="component" value="Unassembled WGS sequence"/>
</dbReference>
<protein>
    <submittedName>
        <fullName evidence="1">Uncharacterized protein</fullName>
    </submittedName>
</protein>